<protein>
    <recommendedName>
        <fullName evidence="4">RNI-like protein</fullName>
    </recommendedName>
</protein>
<evidence type="ECO:0000313" key="2">
    <source>
        <dbReference type="EMBL" id="OEU08633.1"/>
    </source>
</evidence>
<organism evidence="2 3">
    <name type="scientific">Fragilariopsis cylindrus CCMP1102</name>
    <dbReference type="NCBI Taxonomy" id="635003"/>
    <lineage>
        <taxon>Eukaryota</taxon>
        <taxon>Sar</taxon>
        <taxon>Stramenopiles</taxon>
        <taxon>Ochrophyta</taxon>
        <taxon>Bacillariophyta</taxon>
        <taxon>Bacillariophyceae</taxon>
        <taxon>Bacillariophycidae</taxon>
        <taxon>Bacillariales</taxon>
        <taxon>Bacillariaceae</taxon>
        <taxon>Fragilariopsis</taxon>
    </lineage>
</organism>
<name>A0A1E7ESU7_9STRA</name>
<dbReference type="AlphaFoldDB" id="A0A1E7ESU7"/>
<evidence type="ECO:0008006" key="4">
    <source>
        <dbReference type="Google" id="ProtNLM"/>
    </source>
</evidence>
<dbReference type="Gene3D" id="3.80.10.10">
    <property type="entry name" value="Ribonuclease Inhibitor"/>
    <property type="match status" value="1"/>
</dbReference>
<accession>A0A1E7ESU7</accession>
<reference evidence="2 3" key="1">
    <citation type="submission" date="2016-09" db="EMBL/GenBank/DDBJ databases">
        <title>Extensive genetic diversity and differential bi-allelic expression allows diatom success in the polar Southern Ocean.</title>
        <authorList>
            <consortium name="DOE Joint Genome Institute"/>
            <person name="Mock T."/>
            <person name="Otillar R.P."/>
            <person name="Strauss J."/>
            <person name="Dupont C."/>
            <person name="Frickenhaus S."/>
            <person name="Maumus F."/>
            <person name="Mcmullan M."/>
            <person name="Sanges R."/>
            <person name="Schmutz J."/>
            <person name="Toseland A."/>
            <person name="Valas R."/>
            <person name="Veluchamy A."/>
            <person name="Ward B.J."/>
            <person name="Allen A."/>
            <person name="Barry K."/>
            <person name="Falciatore A."/>
            <person name="Ferrante M."/>
            <person name="Fortunato A.E."/>
            <person name="Gloeckner G."/>
            <person name="Gruber A."/>
            <person name="Hipkin R."/>
            <person name="Janech M."/>
            <person name="Kroth P."/>
            <person name="Leese F."/>
            <person name="Lindquist E."/>
            <person name="Lyon B.R."/>
            <person name="Martin J."/>
            <person name="Mayer C."/>
            <person name="Parker M."/>
            <person name="Quesneville H."/>
            <person name="Raymond J."/>
            <person name="Uhlig C."/>
            <person name="Valentin K.U."/>
            <person name="Worden A.Z."/>
            <person name="Armbrust E.V."/>
            <person name="Bowler C."/>
            <person name="Green B."/>
            <person name="Moulton V."/>
            <person name="Van Oosterhout C."/>
            <person name="Grigoriev I."/>
        </authorList>
    </citation>
    <scope>NUCLEOTIDE SEQUENCE [LARGE SCALE GENOMIC DNA]</scope>
    <source>
        <strain evidence="2 3">CCMP1102</strain>
    </source>
</reference>
<dbReference type="SUPFAM" id="SSF52047">
    <property type="entry name" value="RNI-like"/>
    <property type="match status" value="1"/>
</dbReference>
<dbReference type="InterPro" id="IPR032675">
    <property type="entry name" value="LRR_dom_sf"/>
</dbReference>
<dbReference type="Proteomes" id="UP000095751">
    <property type="component" value="Unassembled WGS sequence"/>
</dbReference>
<sequence>MTTTTTTITTTTTTTTEATTTSQQVLAIAEAVKAREQIVKDVMSEIPKEDRGELLALVINCTLDSKVSFVDCLVLFSLMIKRDDEPKPWDYEFTRSGLSGFDYSCSDIDFKLDDDGRIIKLEWDSVFEDSPTGIERLERLTMLNCLKWDEELSNLSHLQTLGYSCYDDSNSFQVDSFPVDMKLDKLRTLHVDWCNFKSSSSLFLTWMSKQISNLEHLFFYSMEEKSMDIVLDALRDNKFSFQDKLKSLKMNECSIDGNRFATILLEILPKFKKVSSLQLGLNKIESVQPTVDRIMKNYNKKIISKSLRIVDLKDNPIMKYIKEEPKEKKAFMSFLHSFNTISNLGGLKKNDYGPDLEYALRINHAGGRTIIAENSSCISNHNGNTTPALPFPVWPIVLKRSYARSGHIYNQDIYNQDSSIRDEKDATGLYDLVRNSGLALLTRPKQSAGNSDQSPTSSSASSASSNGDDDIRKKQASKRKCVEMLEITNGIVDDNEKNSTAAATYSLSTTGIKNHSPSSKHACSRHG</sequence>
<feature type="region of interest" description="Disordered" evidence="1">
    <location>
        <begin position="442"/>
        <end position="478"/>
    </location>
</feature>
<evidence type="ECO:0000256" key="1">
    <source>
        <dbReference type="SAM" id="MobiDB-lite"/>
    </source>
</evidence>
<proteinExistence type="predicted"/>
<dbReference type="OrthoDB" id="54189at2759"/>
<keyword evidence="3" id="KW-1185">Reference proteome</keyword>
<dbReference type="InParanoid" id="A0A1E7ESU7"/>
<dbReference type="KEGG" id="fcy:FRACYDRAFT_249527"/>
<gene>
    <name evidence="2" type="ORF">FRACYDRAFT_249527</name>
</gene>
<evidence type="ECO:0000313" key="3">
    <source>
        <dbReference type="Proteomes" id="UP000095751"/>
    </source>
</evidence>
<feature type="compositionally biased region" description="Polar residues" evidence="1">
    <location>
        <begin position="444"/>
        <end position="456"/>
    </location>
</feature>
<dbReference type="EMBL" id="KV784379">
    <property type="protein sequence ID" value="OEU08633.1"/>
    <property type="molecule type" value="Genomic_DNA"/>
</dbReference>